<evidence type="ECO:0000256" key="4">
    <source>
        <dbReference type="ARBA" id="ARBA00022552"/>
    </source>
</evidence>
<feature type="compositionally biased region" description="Acidic residues" evidence="10">
    <location>
        <begin position="46"/>
        <end position="58"/>
    </location>
</feature>
<dbReference type="InterPro" id="IPR039119">
    <property type="entry name" value="ABT1/Esf2"/>
</dbReference>
<proteinExistence type="inferred from homology"/>
<comment type="similarity">
    <text evidence="2">Belongs to the ESF2/ABP1 family.</text>
</comment>
<dbReference type="InterPro" id="IPR034353">
    <property type="entry name" value="ABT1/ESF2_RRM"/>
</dbReference>
<dbReference type="EMBL" id="JBANMG010000004">
    <property type="protein sequence ID" value="KAK6953863.1"/>
    <property type="molecule type" value="Genomic_DNA"/>
</dbReference>
<evidence type="ECO:0000259" key="11">
    <source>
        <dbReference type="PROSITE" id="PS50102"/>
    </source>
</evidence>
<feature type="region of interest" description="Disordered" evidence="10">
    <location>
        <begin position="273"/>
        <end position="335"/>
    </location>
</feature>
<keyword evidence="5 9" id="KW-0694">RNA-binding</keyword>
<protein>
    <recommendedName>
        <fullName evidence="8">18S rRNA factor 2</fullName>
    </recommendedName>
</protein>
<evidence type="ECO:0000256" key="6">
    <source>
        <dbReference type="ARBA" id="ARBA00023242"/>
    </source>
</evidence>
<dbReference type="GO" id="GO:0000472">
    <property type="term" value="P:endonucleolytic cleavage to generate mature 5'-end of SSU-rRNA from (SSU-rRNA, 5.8S rRNA, LSU-rRNA)"/>
    <property type="evidence" value="ECO:0007669"/>
    <property type="project" value="TreeGrafter"/>
</dbReference>
<evidence type="ECO:0000256" key="5">
    <source>
        <dbReference type="ARBA" id="ARBA00022884"/>
    </source>
</evidence>
<accession>A0AAX6MN34</accession>
<evidence type="ECO:0000256" key="3">
    <source>
        <dbReference type="ARBA" id="ARBA00022517"/>
    </source>
</evidence>
<comment type="function">
    <text evidence="7">Involved in the small subunit (SSU) processome assembly and function, and in the 18S rRNA synthesis. Required for the early cleavages at sites A0, A1 and A2.</text>
</comment>
<keyword evidence="13" id="KW-1185">Reference proteome</keyword>
<dbReference type="PANTHER" id="PTHR12311">
    <property type="entry name" value="ACTIVATOR OF BASAL TRANSCRIPTION 1"/>
    <property type="match status" value="1"/>
</dbReference>
<sequence>MPAEKRNKFLDVDESDDDESQGYNSEAEELQKGSRTAKRRKISDDASSDEDEDEDEDYVSAGEESDHGDTNNKKQDNSQRDTSDAKANRDKSSKSKIDALPELPDVSRPLTKKNLVATEAAIKKSGLVYLSRVPPFMKPAKLRSLLEPYGKINRIFLTPEDPQERARRIRQGGNKKHMYTDGWVEFVRKEDAKKAVDLLNARTIGGKKNTYYRDDIWSLLYLKGFKWHNLTEQINSEMAERTSRMRAEISKSTKENKEFVRNVERAKMLEGIQTKAAAKRSREGKGDGASAGSAAAATTESSEDKRMRKFKQASVAKKGVDKAPEEAKRVLSKLF</sequence>
<dbReference type="AlphaFoldDB" id="A0AAX6MN34"/>
<gene>
    <name evidence="12" type="ORF">Daesc_003825</name>
</gene>
<dbReference type="FunFam" id="3.30.70.330:FF:001147">
    <property type="entry name" value="Pre-rRNA-processing protein esf-2"/>
    <property type="match status" value="1"/>
</dbReference>
<evidence type="ECO:0000256" key="9">
    <source>
        <dbReference type="PROSITE-ProRule" id="PRU00176"/>
    </source>
</evidence>
<evidence type="ECO:0000313" key="13">
    <source>
        <dbReference type="Proteomes" id="UP001369815"/>
    </source>
</evidence>
<keyword evidence="6" id="KW-0539">Nucleus</keyword>
<dbReference type="PANTHER" id="PTHR12311:SF7">
    <property type="entry name" value="ACTIVATOR OF BASAL TRANSCRIPTION 1"/>
    <property type="match status" value="1"/>
</dbReference>
<dbReference type="GO" id="GO:0005730">
    <property type="term" value="C:nucleolus"/>
    <property type="evidence" value="ECO:0007669"/>
    <property type="project" value="UniProtKB-SubCell"/>
</dbReference>
<keyword evidence="4" id="KW-0698">rRNA processing</keyword>
<evidence type="ECO:0000256" key="1">
    <source>
        <dbReference type="ARBA" id="ARBA00004604"/>
    </source>
</evidence>
<evidence type="ECO:0000256" key="8">
    <source>
        <dbReference type="ARBA" id="ARBA00032634"/>
    </source>
</evidence>
<dbReference type="InterPro" id="IPR012677">
    <property type="entry name" value="Nucleotide-bd_a/b_plait_sf"/>
</dbReference>
<dbReference type="InterPro" id="IPR035979">
    <property type="entry name" value="RBD_domain_sf"/>
</dbReference>
<name>A0AAX6MN34_9PEZI</name>
<comment type="caution">
    <text evidence="12">The sequence shown here is derived from an EMBL/GenBank/DDBJ whole genome shotgun (WGS) entry which is preliminary data.</text>
</comment>
<dbReference type="CDD" id="cd12263">
    <property type="entry name" value="RRM_ABT1_like"/>
    <property type="match status" value="1"/>
</dbReference>
<organism evidence="12 13">
    <name type="scientific">Daldinia eschscholtzii</name>
    <dbReference type="NCBI Taxonomy" id="292717"/>
    <lineage>
        <taxon>Eukaryota</taxon>
        <taxon>Fungi</taxon>
        <taxon>Dikarya</taxon>
        <taxon>Ascomycota</taxon>
        <taxon>Pezizomycotina</taxon>
        <taxon>Sordariomycetes</taxon>
        <taxon>Xylariomycetidae</taxon>
        <taxon>Xylariales</taxon>
        <taxon>Hypoxylaceae</taxon>
        <taxon>Daldinia</taxon>
    </lineage>
</organism>
<keyword evidence="3" id="KW-0690">Ribosome biogenesis</keyword>
<dbReference type="SUPFAM" id="SSF54928">
    <property type="entry name" value="RNA-binding domain, RBD"/>
    <property type="match status" value="1"/>
</dbReference>
<dbReference type="Gene3D" id="3.30.70.330">
    <property type="match status" value="1"/>
</dbReference>
<feature type="compositionally biased region" description="Basic and acidic residues" evidence="10">
    <location>
        <begin position="64"/>
        <end position="99"/>
    </location>
</feature>
<feature type="compositionally biased region" description="Basic and acidic residues" evidence="10">
    <location>
        <begin position="318"/>
        <end position="329"/>
    </location>
</feature>
<dbReference type="InterPro" id="IPR000504">
    <property type="entry name" value="RRM_dom"/>
</dbReference>
<dbReference type="GO" id="GO:0003723">
    <property type="term" value="F:RNA binding"/>
    <property type="evidence" value="ECO:0007669"/>
    <property type="project" value="UniProtKB-UniRule"/>
</dbReference>
<feature type="compositionally biased region" description="Low complexity" evidence="10">
    <location>
        <begin position="288"/>
        <end position="300"/>
    </location>
</feature>
<feature type="compositionally biased region" description="Basic and acidic residues" evidence="10">
    <location>
        <begin position="1"/>
        <end position="11"/>
    </location>
</feature>
<evidence type="ECO:0000256" key="7">
    <source>
        <dbReference type="ARBA" id="ARBA00025024"/>
    </source>
</evidence>
<evidence type="ECO:0000313" key="12">
    <source>
        <dbReference type="EMBL" id="KAK6953863.1"/>
    </source>
</evidence>
<dbReference type="PROSITE" id="PS50102">
    <property type="entry name" value="RRM"/>
    <property type="match status" value="1"/>
</dbReference>
<dbReference type="Proteomes" id="UP001369815">
    <property type="component" value="Unassembled WGS sequence"/>
</dbReference>
<dbReference type="Pfam" id="PF00076">
    <property type="entry name" value="RRM_1"/>
    <property type="match status" value="1"/>
</dbReference>
<dbReference type="GO" id="GO:0000480">
    <property type="term" value="P:endonucleolytic cleavage in 5'-ETS of tricistronic rRNA transcript (SSU-rRNA, 5.8S rRNA, LSU-rRNA)"/>
    <property type="evidence" value="ECO:0007669"/>
    <property type="project" value="TreeGrafter"/>
</dbReference>
<evidence type="ECO:0000256" key="2">
    <source>
        <dbReference type="ARBA" id="ARBA00005819"/>
    </source>
</evidence>
<dbReference type="GO" id="GO:0034462">
    <property type="term" value="P:small-subunit processome assembly"/>
    <property type="evidence" value="ECO:0007669"/>
    <property type="project" value="TreeGrafter"/>
</dbReference>
<comment type="subcellular location">
    <subcellularLocation>
        <location evidence="1">Nucleus</location>
        <location evidence="1">Nucleolus</location>
    </subcellularLocation>
</comment>
<evidence type="ECO:0000256" key="10">
    <source>
        <dbReference type="SAM" id="MobiDB-lite"/>
    </source>
</evidence>
<dbReference type="GO" id="GO:0000447">
    <property type="term" value="P:endonucleolytic cleavage in ITS1 to separate SSU-rRNA from 5.8S rRNA and LSU-rRNA from tricistronic rRNA transcript (SSU-rRNA, 5.8S rRNA, LSU-rRNA)"/>
    <property type="evidence" value="ECO:0007669"/>
    <property type="project" value="TreeGrafter"/>
</dbReference>
<feature type="domain" description="RRM" evidence="11">
    <location>
        <begin position="126"/>
        <end position="208"/>
    </location>
</feature>
<reference evidence="12 13" key="1">
    <citation type="journal article" date="2024" name="Front Chem Biol">
        <title>Unveiling the potential of Daldinia eschscholtzii MFLUCC 19-0629 through bioactivity and bioinformatics studies for enhanced sustainable agriculture production.</title>
        <authorList>
            <person name="Brooks S."/>
            <person name="Weaver J.A."/>
            <person name="Klomchit A."/>
            <person name="Alharthi S.A."/>
            <person name="Onlamun T."/>
            <person name="Nurani R."/>
            <person name="Vong T.K."/>
            <person name="Alberti F."/>
            <person name="Greco C."/>
        </authorList>
    </citation>
    <scope>NUCLEOTIDE SEQUENCE [LARGE SCALE GENOMIC DNA]</scope>
    <source>
        <strain evidence="12">MFLUCC 19-0629</strain>
    </source>
</reference>
<feature type="region of interest" description="Disordered" evidence="10">
    <location>
        <begin position="1"/>
        <end position="105"/>
    </location>
</feature>